<organism evidence="2 3">
    <name type="scientific">Stigmatella aurantiaca</name>
    <dbReference type="NCBI Taxonomy" id="41"/>
    <lineage>
        <taxon>Bacteria</taxon>
        <taxon>Pseudomonadati</taxon>
        <taxon>Myxococcota</taxon>
        <taxon>Myxococcia</taxon>
        <taxon>Myxococcales</taxon>
        <taxon>Cystobacterineae</taxon>
        <taxon>Archangiaceae</taxon>
        <taxon>Stigmatella</taxon>
    </lineage>
</organism>
<evidence type="ECO:0000259" key="1">
    <source>
        <dbReference type="PROSITE" id="PS51186"/>
    </source>
</evidence>
<dbReference type="InterPro" id="IPR000182">
    <property type="entry name" value="GNAT_dom"/>
</dbReference>
<accession>A0A1H7LMM4</accession>
<reference evidence="3" key="1">
    <citation type="submission" date="2016-10" db="EMBL/GenBank/DDBJ databases">
        <authorList>
            <person name="Varghese N."/>
            <person name="Submissions S."/>
        </authorList>
    </citation>
    <scope>NUCLEOTIDE SEQUENCE [LARGE SCALE GENOMIC DNA]</scope>
    <source>
        <strain evidence="3">DSM 17044</strain>
    </source>
</reference>
<keyword evidence="2" id="KW-0808">Transferase</keyword>
<dbReference type="AlphaFoldDB" id="A0A1H7LMM4"/>
<dbReference type="OrthoDB" id="5109343at2"/>
<evidence type="ECO:0000313" key="2">
    <source>
        <dbReference type="EMBL" id="SEL00252.1"/>
    </source>
</evidence>
<dbReference type="InterPro" id="IPR016181">
    <property type="entry name" value="Acyl_CoA_acyltransferase"/>
</dbReference>
<proteinExistence type="predicted"/>
<evidence type="ECO:0000313" key="3">
    <source>
        <dbReference type="Proteomes" id="UP000182719"/>
    </source>
</evidence>
<name>A0A1H7LMM4_STIAU</name>
<dbReference type="Pfam" id="PF00583">
    <property type="entry name" value="Acetyltransf_1"/>
    <property type="match status" value="1"/>
</dbReference>
<dbReference type="GO" id="GO:0016747">
    <property type="term" value="F:acyltransferase activity, transferring groups other than amino-acyl groups"/>
    <property type="evidence" value="ECO:0007669"/>
    <property type="project" value="InterPro"/>
</dbReference>
<sequence length="191" mass="22263">MSSHYWADMARDTADLEHILALQRENLRGDISPEEEGSQGFVTVRHSLDTLQQMHALAPSIVVRQGQTPVAYALTMLRECQALCPELVPMFQLFETLEYQGQPLTQARFYVMGQICVGKAHRGQGLFDQLYHHHRERYRPRFDLLLTEVATRNRRSLRAHERVGFQTVHTYRDALEEWAVILWDWRMPSAT</sequence>
<dbReference type="Proteomes" id="UP000182719">
    <property type="component" value="Unassembled WGS sequence"/>
</dbReference>
<dbReference type="RefSeq" id="WP_075005878.1">
    <property type="nucleotide sequence ID" value="NZ_FOAP01000003.1"/>
</dbReference>
<dbReference type="PROSITE" id="PS51186">
    <property type="entry name" value="GNAT"/>
    <property type="match status" value="1"/>
</dbReference>
<dbReference type="Gene3D" id="3.40.630.30">
    <property type="match status" value="1"/>
</dbReference>
<protein>
    <submittedName>
        <fullName evidence="2">Acetyltransferase (GNAT) family protein</fullName>
    </submittedName>
</protein>
<dbReference type="SUPFAM" id="SSF55729">
    <property type="entry name" value="Acyl-CoA N-acyltransferases (Nat)"/>
    <property type="match status" value="1"/>
</dbReference>
<dbReference type="EMBL" id="FOAP01000003">
    <property type="protein sequence ID" value="SEL00252.1"/>
    <property type="molecule type" value="Genomic_DNA"/>
</dbReference>
<feature type="domain" description="N-acetyltransferase" evidence="1">
    <location>
        <begin position="7"/>
        <end position="188"/>
    </location>
</feature>
<keyword evidence="3" id="KW-1185">Reference proteome</keyword>
<gene>
    <name evidence="2" type="ORF">SAMN05444354_103284</name>
</gene>